<dbReference type="AlphaFoldDB" id="A0A3S2W1J6"/>
<dbReference type="EMBL" id="RZYA01000008">
    <property type="protein sequence ID" value="RVU23142.1"/>
    <property type="molecule type" value="Genomic_DNA"/>
</dbReference>
<keyword evidence="5" id="KW-1185">Reference proteome</keyword>
<keyword evidence="1" id="KW-0285">Flavoprotein</keyword>
<sequence>MTRALPSPAPTAPGCKLQRRLEEQGRGDDNTRGSRGLRLRRCPHRPGPRLDRGVARGRRRRAGVESAGAAARYAAATLAAGDPDGEIAATVAQAYCSDLAVKAAEEAIQLHAGIGMTWEHPLHLYLKRAKADQIAFGTGGDHRARLSHLVELPGPR</sequence>
<comment type="caution">
    <text evidence="4">The sequence shown here is derived from an EMBL/GenBank/DDBJ whole genome shotgun (WGS) entry which is preliminary data.</text>
</comment>
<feature type="compositionally biased region" description="Basic residues" evidence="2">
    <location>
        <begin position="35"/>
        <end position="47"/>
    </location>
</feature>
<feature type="compositionally biased region" description="Basic and acidic residues" evidence="2">
    <location>
        <begin position="19"/>
        <end position="32"/>
    </location>
</feature>
<dbReference type="OrthoDB" id="8677713at2"/>
<protein>
    <submittedName>
        <fullName evidence="4">Acyl-CoA dehydrogenase</fullName>
    </submittedName>
</protein>
<evidence type="ECO:0000313" key="5">
    <source>
        <dbReference type="Proteomes" id="UP000283128"/>
    </source>
</evidence>
<dbReference type="InterPro" id="IPR036250">
    <property type="entry name" value="AcylCo_DH-like_C"/>
</dbReference>
<reference evidence="4 5" key="1">
    <citation type="submission" date="2019-01" db="EMBL/GenBank/DDBJ databases">
        <title>Genome sequences of Streptomyces and Rhizobium isolates collected from root and soil.</title>
        <authorList>
            <person name="Chhettri S."/>
            <person name="Sevigny J.L."/>
            <person name="Sen A."/>
            <person name="Ennis N."/>
            <person name="Tisa L."/>
        </authorList>
    </citation>
    <scope>NUCLEOTIDE SEQUENCE [LARGE SCALE GENOMIC DNA]</scope>
    <source>
        <strain evidence="4 5">San01</strain>
    </source>
</reference>
<evidence type="ECO:0000256" key="2">
    <source>
        <dbReference type="SAM" id="MobiDB-lite"/>
    </source>
</evidence>
<accession>A0A3S2W1J6</accession>
<gene>
    <name evidence="4" type="ORF">EOT10_19015</name>
</gene>
<name>A0A3S2W1J6_9ACTN</name>
<dbReference type="SUPFAM" id="SSF47203">
    <property type="entry name" value="Acyl-CoA dehydrogenase C-terminal domain-like"/>
    <property type="match status" value="1"/>
</dbReference>
<dbReference type="Proteomes" id="UP000283128">
    <property type="component" value="Unassembled WGS sequence"/>
</dbReference>
<dbReference type="Pfam" id="PF00441">
    <property type="entry name" value="Acyl-CoA_dh_1"/>
    <property type="match status" value="1"/>
</dbReference>
<proteinExistence type="predicted"/>
<evidence type="ECO:0000259" key="3">
    <source>
        <dbReference type="Pfam" id="PF00441"/>
    </source>
</evidence>
<dbReference type="InterPro" id="IPR009075">
    <property type="entry name" value="AcylCo_DH/oxidase_C"/>
</dbReference>
<dbReference type="GO" id="GO:0016627">
    <property type="term" value="F:oxidoreductase activity, acting on the CH-CH group of donors"/>
    <property type="evidence" value="ECO:0007669"/>
    <property type="project" value="InterPro"/>
</dbReference>
<feature type="region of interest" description="Disordered" evidence="2">
    <location>
        <begin position="1"/>
        <end position="66"/>
    </location>
</feature>
<organism evidence="4 5">
    <name type="scientific">Streptomyces antnestii</name>
    <dbReference type="NCBI Taxonomy" id="2494256"/>
    <lineage>
        <taxon>Bacteria</taxon>
        <taxon>Bacillati</taxon>
        <taxon>Actinomycetota</taxon>
        <taxon>Actinomycetes</taxon>
        <taxon>Kitasatosporales</taxon>
        <taxon>Streptomycetaceae</taxon>
        <taxon>Streptomyces</taxon>
    </lineage>
</organism>
<evidence type="ECO:0000256" key="1">
    <source>
        <dbReference type="ARBA" id="ARBA00022630"/>
    </source>
</evidence>
<evidence type="ECO:0000313" key="4">
    <source>
        <dbReference type="EMBL" id="RVU23142.1"/>
    </source>
</evidence>
<feature type="domain" description="Acyl-CoA dehydrogenase/oxidase C-terminal" evidence="3">
    <location>
        <begin position="62"/>
        <end position="143"/>
    </location>
</feature>
<dbReference type="Gene3D" id="1.20.140.10">
    <property type="entry name" value="Butyryl-CoA Dehydrogenase, subunit A, domain 3"/>
    <property type="match status" value="1"/>
</dbReference>